<dbReference type="GO" id="GO:0007399">
    <property type="term" value="P:nervous system development"/>
    <property type="evidence" value="ECO:0007669"/>
    <property type="project" value="UniProtKB-KW"/>
</dbReference>
<dbReference type="FunFam" id="2.60.40.10:FF:000017">
    <property type="entry name" value="Down syndrome cell adhesion molecule b"/>
    <property type="match status" value="1"/>
</dbReference>
<dbReference type="GO" id="GO:0045202">
    <property type="term" value="C:synapse"/>
    <property type="evidence" value="ECO:0007669"/>
    <property type="project" value="UniProtKB-SubCell"/>
</dbReference>
<evidence type="ECO:0000256" key="11">
    <source>
        <dbReference type="ARBA" id="ARBA00023157"/>
    </source>
</evidence>
<dbReference type="OrthoDB" id="152385at2759"/>
<feature type="region of interest" description="Disordered" evidence="15">
    <location>
        <begin position="998"/>
        <end position="1020"/>
    </location>
</feature>
<feature type="region of interest" description="Disordered" evidence="15">
    <location>
        <begin position="2062"/>
        <end position="2087"/>
    </location>
</feature>
<dbReference type="FunFam" id="2.60.40.10:FF:000104">
    <property type="entry name" value="Down syndrome cell adhesion molecule b"/>
    <property type="match status" value="1"/>
</dbReference>
<evidence type="ECO:0000256" key="16">
    <source>
        <dbReference type="SAM" id="Phobius"/>
    </source>
</evidence>
<evidence type="ECO:0000256" key="9">
    <source>
        <dbReference type="ARBA" id="ARBA00023018"/>
    </source>
</evidence>
<dbReference type="CDD" id="cd20958">
    <property type="entry name" value="IgI_5_Dscam"/>
    <property type="match status" value="1"/>
</dbReference>
<evidence type="ECO:0000256" key="15">
    <source>
        <dbReference type="SAM" id="MobiDB-lite"/>
    </source>
</evidence>
<evidence type="ECO:0000256" key="13">
    <source>
        <dbReference type="ARBA" id="ARBA00023319"/>
    </source>
</evidence>
<evidence type="ECO:0000256" key="6">
    <source>
        <dbReference type="ARBA" id="ARBA00022889"/>
    </source>
</evidence>
<keyword evidence="3 16" id="KW-0812">Transmembrane</keyword>
<dbReference type="FunFam" id="2.60.40.10:FF:000032">
    <property type="entry name" value="palladin isoform X1"/>
    <property type="match status" value="1"/>
</dbReference>
<dbReference type="FunFam" id="2.60.40.10:FF:000324">
    <property type="entry name" value="Down syndrome cell adhesion molecule, isoform D"/>
    <property type="match status" value="1"/>
</dbReference>
<dbReference type="InterPro" id="IPR013783">
    <property type="entry name" value="Ig-like_fold"/>
</dbReference>
<comment type="subcellular location">
    <subcellularLocation>
        <location evidence="1">Cell membrane</location>
        <topology evidence="1">Single-pass type I membrane protein</topology>
    </subcellularLocation>
    <subcellularLocation>
        <location evidence="14">Synapse</location>
    </subcellularLocation>
</comment>
<feature type="domain" description="Ig-like" evidence="17">
    <location>
        <begin position="468"/>
        <end position="562"/>
    </location>
</feature>
<dbReference type="InParanoid" id="A0A7M7KPV2"/>
<protein>
    <recommendedName>
        <fullName evidence="21">Down syndrome cell adhesion molecule-like protein Dscam2</fullName>
    </recommendedName>
</protein>
<keyword evidence="2" id="KW-1003">Cell membrane</keyword>
<evidence type="ECO:0000256" key="8">
    <source>
        <dbReference type="ARBA" id="ARBA00022989"/>
    </source>
</evidence>
<dbReference type="GO" id="GO:0098609">
    <property type="term" value="P:cell-cell adhesion"/>
    <property type="evidence" value="ECO:0007669"/>
    <property type="project" value="UniProtKB-ARBA"/>
</dbReference>
<feature type="domain" description="Ig-like" evidence="17">
    <location>
        <begin position="752"/>
        <end position="843"/>
    </location>
</feature>
<dbReference type="RefSeq" id="XP_022670144.1">
    <property type="nucleotide sequence ID" value="XM_022814409.1"/>
</dbReference>
<dbReference type="SMART" id="SM00060">
    <property type="entry name" value="FN3"/>
    <property type="match status" value="6"/>
</dbReference>
<evidence type="ECO:0000256" key="1">
    <source>
        <dbReference type="ARBA" id="ARBA00004251"/>
    </source>
</evidence>
<dbReference type="CDD" id="cd00096">
    <property type="entry name" value="Ig"/>
    <property type="match status" value="1"/>
</dbReference>
<feature type="compositionally biased region" description="Polar residues" evidence="15">
    <location>
        <begin position="2062"/>
        <end position="2073"/>
    </location>
</feature>
<dbReference type="KEGG" id="vde:111253991"/>
<dbReference type="FunCoup" id="A0A7M7KPV2">
    <property type="interactions" value="185"/>
</dbReference>
<dbReference type="EnsemblMetazoa" id="XM_022814492">
    <property type="protein sequence ID" value="XP_022670227"/>
    <property type="gene ID" value="LOC111253991"/>
</dbReference>
<sequence length="2087" mass="229105">MSRRAASDHTADVMTARFWTLFFIYRLSAPYNILHRILIIALCATLSQGYPGDSSYGGSVESNQQAPRFLSEPASRIHFVNTAGVLIHCGQVAGIPSPTVQWVTAGDGQPVTTVHNLRTTFPNGTLYLQSFQANRYRQDVHATTYRCVATNSVGTTGSRDVRVRAVVAQRYEVQVYDEFVISGNTAVLRCHIPSYVRDYVAVVTWEREDGVTITSNVAVGGRYSVLAHGELHIRQATIADGFKSYRCRTRHALSGETQLSATAGRLIITDAQGAHPPRLSDTLAQVRTDEGSAAELTCVAQGFPTPTYRWFRKDNFRPATEARGVIQADGSLYFVKTKIQDSGMYVCVVNNSAGEQILESTLTVTAPLSVHITPERVQVETGRTATLTCNVSGWPVDSITWLRDQRPLHPLQGLETSSSSSKYQLISPHVLHIPSLTRNERGVYQCYARNQQDSAQATSEIVLGEIPPMITDAFKERTIEPGSGSLSLHCIALGTPLPQVTWTLDGLPVQDNERVRAGDYVRRGGDVVSHVNISDIRVSDGGFYACIARSDVGEKVHEARINIRGPPTVRRMEDRYIVAGETVRIQCPYSGHPISEIFWEKDGRRLPTNRRQQVFANGTLVLATAVKNGDEGLYRCTARNKDGTADSGTLRVKVQVKPVLQPFAFPRVIQEGMKVVVTCSVADGDAPFEVTWLRNGSPLPEDSVRVQKYSDDFATLTIEKAQPRHNGDYTCIARNAFAQVNYTSTLTVHVPPRWSIEPKDTDVVVSRSATLDCQAEGYPHPQLRWEKGTGQGNYEPVTTSYHYQIYENGSLTIQDVTKNDAGFYLCQATNDVGPGLSSVISLNVHIAPEFKTKFHTKMVRKDEDVKLTCEVKGDQPIQIQWHKDKLPLLGLASTENAGLAVAKVRDVPITDGTKSELTLSRVGRKDSALYSCVATNKYGTDDTNIQLVVQEPPDPPRSVRIIESSSRRARVQWDPPFSGNSLINQYRIQIMETTRSSGVHLTSPHNMTVTSTETQSPIKNLRPSSSYELVIIAENGVGESLPSVKVPFQTEGEVPEGPPEQISVEPTSSTSLRVSWMPPPVHMHNGDILGYYVGYNSSGEKIQYKTVDVKSSSQPRTETELKGLHKWTRYSVSIQAYNKKGAGPRSDPIVKLTMEDVPSRPPRKVACEAKSSSKVRVTWSPPPHNALHGHLEGFKIRYRKTESHEDEDDEPILEIVIKSGEQQDYNLDSLAKFANYSIQLLARTRKGDGIESDPVYCKTLEDVPGPPGDIKALPYRKQAILVSWKLPEECNGVITTYTLYQRSVGSTDKPNGSHNMSKHQVAASQRYFEATGLELNRRYEFWVSASTQIGEGESTRVMSQSTSDTIPARIASFSERVFLAKGSSMTLNCLSVGVPPGSNVWNFRGEKLDKNKNRFQLLSNGSVLLSEISDEHTGNYTCRVENRHGSDEINYQVQIKGLLPAPSAVSVVSASTSELRIRWDLPRKYMNAMFKLILHYRRKFGGQWEEVEVSSKQDWYLLEGLQCGTKYQVYLVGTRRSGAVGEASDIITGQTEGGVPAAPLQDDFATPSNSSITLDLGTWSDGGCPMRAYVINYRKQQASNERGEWIQVQYNQAQDRVVITGLSPATWYEIKVAASNDAGSQVHIYAVATRTIAGGTIAPALANSFDDGYATNSILEEVQIVVPVIVAVFALTVILTISGYVYVRRRQLMFLQDSQQSPLGNGSGLYERTRAPSTGDTQKKFIESCDTLFSGGSPRHINNFSSTYQVPAKLATPVSMQSQHCTLVRNPDARLQYYEDDIVTPYATFRVAGSQDSDVCARRESAIAGTLGHSGQSAHQTLQMHAMHPGAVHNHHTLGHPGHRGGGSGSGPGGNPGGGPQGQVNGTGPNGVGPPGTERERLDSAQLFDELQNPYQELCPRNKILVCQTYDGANWMNSTPFRIQRAPNLQSSEASEDSSSEWSSSIASSYRQGCSNGVSSLERRKNSASLTRDLMPMSAASAYATVARRKGSTPGRCNHIRCAGDECFGGGGTTVTERLPSKASVCFPLSPQEELTVMLNQNTLTGSAFKTPQPTARTSKHLNGMGNNGGS</sequence>
<dbReference type="PANTHER" id="PTHR44170">
    <property type="entry name" value="PROTEIN SIDEKICK"/>
    <property type="match status" value="1"/>
</dbReference>
<keyword evidence="11" id="KW-1015">Disulfide bond</keyword>
<evidence type="ECO:0000256" key="5">
    <source>
        <dbReference type="ARBA" id="ARBA00022737"/>
    </source>
</evidence>
<feature type="domain" description="Fibronectin type-III" evidence="18">
    <location>
        <begin position="1161"/>
        <end position="1262"/>
    </location>
</feature>
<keyword evidence="4" id="KW-0732">Signal</keyword>
<reference evidence="19" key="1">
    <citation type="submission" date="2021-01" db="UniProtKB">
        <authorList>
            <consortium name="EnsemblMetazoa"/>
        </authorList>
    </citation>
    <scope>IDENTIFICATION</scope>
</reference>
<dbReference type="Pfam" id="PF25059">
    <property type="entry name" value="FN3_DSCAM-DSCAML_C"/>
    <property type="match status" value="1"/>
</dbReference>
<feature type="domain" description="Fibronectin type-III" evidence="18">
    <location>
        <begin position="1058"/>
        <end position="1156"/>
    </location>
</feature>
<evidence type="ECO:0008006" key="21">
    <source>
        <dbReference type="Google" id="ProtNLM"/>
    </source>
</evidence>
<dbReference type="GeneID" id="111253991"/>
<dbReference type="InterPro" id="IPR007110">
    <property type="entry name" value="Ig-like_dom"/>
</dbReference>
<dbReference type="GO" id="GO:0009653">
    <property type="term" value="P:anatomical structure morphogenesis"/>
    <property type="evidence" value="ECO:0007669"/>
    <property type="project" value="UniProtKB-ARBA"/>
</dbReference>
<dbReference type="SUPFAM" id="SSF49265">
    <property type="entry name" value="Fibronectin type III"/>
    <property type="match status" value="3"/>
</dbReference>
<keyword evidence="10 16" id="KW-0472">Membrane</keyword>
<dbReference type="Proteomes" id="UP000594260">
    <property type="component" value="Unplaced"/>
</dbReference>
<dbReference type="FunFam" id="2.60.40.10:FF:000005">
    <property type="entry name" value="Neuronal cell adhesion molecule"/>
    <property type="match status" value="1"/>
</dbReference>
<dbReference type="EnsemblMetazoa" id="XM_022814409">
    <property type="protein sequence ID" value="XP_022670144"/>
    <property type="gene ID" value="LOC111253991"/>
</dbReference>
<keyword evidence="20" id="KW-1185">Reference proteome</keyword>
<feature type="domain" description="Ig-like" evidence="17">
    <location>
        <begin position="658"/>
        <end position="747"/>
    </location>
</feature>
<evidence type="ECO:0000256" key="10">
    <source>
        <dbReference type="ARBA" id="ARBA00023136"/>
    </source>
</evidence>
<evidence type="ECO:0000256" key="3">
    <source>
        <dbReference type="ARBA" id="ARBA00022692"/>
    </source>
</evidence>
<feature type="region of interest" description="Disordered" evidence="15">
    <location>
        <begin position="1050"/>
        <end position="1071"/>
    </location>
</feature>
<evidence type="ECO:0000256" key="12">
    <source>
        <dbReference type="ARBA" id="ARBA00023180"/>
    </source>
</evidence>
<dbReference type="InterPro" id="IPR003599">
    <property type="entry name" value="Ig_sub"/>
</dbReference>
<dbReference type="InterPro" id="IPR003961">
    <property type="entry name" value="FN3_dom"/>
</dbReference>
<dbReference type="InterPro" id="IPR013098">
    <property type="entry name" value="Ig_I-set"/>
</dbReference>
<feature type="domain" description="Ig-like" evidence="17">
    <location>
        <begin position="183"/>
        <end position="260"/>
    </location>
</feature>
<feature type="region of interest" description="Disordered" evidence="15">
    <location>
        <begin position="1847"/>
        <end position="1895"/>
    </location>
</feature>
<organism evidence="19 20">
    <name type="scientific">Varroa destructor</name>
    <name type="common">Honeybee mite</name>
    <dbReference type="NCBI Taxonomy" id="109461"/>
    <lineage>
        <taxon>Eukaryota</taxon>
        <taxon>Metazoa</taxon>
        <taxon>Ecdysozoa</taxon>
        <taxon>Arthropoda</taxon>
        <taxon>Chelicerata</taxon>
        <taxon>Arachnida</taxon>
        <taxon>Acari</taxon>
        <taxon>Parasitiformes</taxon>
        <taxon>Mesostigmata</taxon>
        <taxon>Gamasina</taxon>
        <taxon>Dermanyssoidea</taxon>
        <taxon>Varroidae</taxon>
        <taxon>Varroa</taxon>
    </lineage>
</organism>
<evidence type="ECO:0000256" key="14">
    <source>
        <dbReference type="ARBA" id="ARBA00034103"/>
    </source>
</evidence>
<feature type="domain" description="Ig-like" evidence="17">
    <location>
        <begin position="277"/>
        <end position="363"/>
    </location>
</feature>
<dbReference type="FunFam" id="2.60.40.10:FF:000093">
    <property type="entry name" value="Down syndrome cell adhesion molecule, isoform B"/>
    <property type="match status" value="1"/>
</dbReference>
<feature type="transmembrane region" description="Helical" evidence="16">
    <location>
        <begin position="1680"/>
        <end position="1703"/>
    </location>
</feature>
<evidence type="ECO:0000259" key="17">
    <source>
        <dbReference type="PROSITE" id="PS50835"/>
    </source>
</evidence>
<accession>A0A7M7KPV2</accession>
<feature type="domain" description="Fibronectin type-III" evidence="18">
    <location>
        <begin position="1266"/>
        <end position="1365"/>
    </location>
</feature>
<keyword evidence="6" id="KW-0130">Cell adhesion</keyword>
<dbReference type="FunFam" id="2.60.40.10:FF:000333">
    <property type="entry name" value="Down syndrome cell adhesion molecule"/>
    <property type="match status" value="1"/>
</dbReference>
<dbReference type="FunFam" id="2.60.40.10:FF:000310">
    <property type="entry name" value="Down syndrome cell adhesion molecule, isoform D"/>
    <property type="match status" value="1"/>
</dbReference>
<dbReference type="Pfam" id="PF13927">
    <property type="entry name" value="Ig_3"/>
    <property type="match status" value="4"/>
</dbReference>
<evidence type="ECO:0000256" key="2">
    <source>
        <dbReference type="ARBA" id="ARBA00022475"/>
    </source>
</evidence>
<keyword evidence="9" id="KW-0770">Synapse</keyword>
<keyword evidence="13" id="KW-0393">Immunoglobulin domain</keyword>
<keyword evidence="5" id="KW-0677">Repeat</keyword>
<dbReference type="SMART" id="SM00408">
    <property type="entry name" value="IGc2"/>
    <property type="match status" value="10"/>
</dbReference>
<feature type="domain" description="Ig-like" evidence="17">
    <location>
        <begin position="67"/>
        <end position="162"/>
    </location>
</feature>
<dbReference type="PROSITE" id="PS50835">
    <property type="entry name" value="IG_LIKE"/>
    <property type="match status" value="10"/>
</dbReference>
<evidence type="ECO:0000256" key="4">
    <source>
        <dbReference type="ARBA" id="ARBA00022729"/>
    </source>
</evidence>
<feature type="compositionally biased region" description="Gly residues" evidence="15">
    <location>
        <begin position="1860"/>
        <end position="1877"/>
    </location>
</feature>
<dbReference type="FunFam" id="2.60.40.10:FF:000719">
    <property type="entry name" value="nephrin isoform X1"/>
    <property type="match status" value="1"/>
</dbReference>
<dbReference type="CDD" id="cd00063">
    <property type="entry name" value="FN3"/>
    <property type="match status" value="6"/>
</dbReference>
<feature type="domain" description="Fibronectin type-III" evidence="18">
    <location>
        <begin position="955"/>
        <end position="1053"/>
    </location>
</feature>
<dbReference type="InterPro" id="IPR036179">
    <property type="entry name" value="Ig-like_dom_sf"/>
</dbReference>
<dbReference type="Pfam" id="PF00041">
    <property type="entry name" value="fn3"/>
    <property type="match status" value="4"/>
</dbReference>
<dbReference type="InterPro" id="IPR036116">
    <property type="entry name" value="FN3_sf"/>
</dbReference>
<dbReference type="PROSITE" id="PS50853">
    <property type="entry name" value="FN3"/>
    <property type="match status" value="6"/>
</dbReference>
<keyword evidence="12" id="KW-0325">Glycoprotein</keyword>
<dbReference type="RefSeq" id="XP_022670227.1">
    <property type="nucleotide sequence ID" value="XM_022814492.1"/>
</dbReference>
<feature type="region of interest" description="Disordered" evidence="15">
    <location>
        <begin position="1968"/>
        <end position="1987"/>
    </location>
</feature>
<dbReference type="OMA" id="DGFDHHK"/>
<dbReference type="Pfam" id="PF07679">
    <property type="entry name" value="I-set"/>
    <property type="match status" value="4"/>
</dbReference>
<evidence type="ECO:0000313" key="20">
    <source>
        <dbReference type="Proteomes" id="UP000594260"/>
    </source>
</evidence>
<dbReference type="InterPro" id="IPR003598">
    <property type="entry name" value="Ig_sub2"/>
</dbReference>
<evidence type="ECO:0000259" key="18">
    <source>
        <dbReference type="PROSITE" id="PS50853"/>
    </source>
</evidence>
<feature type="domain" description="Fibronectin type-III" evidence="18">
    <location>
        <begin position="1556"/>
        <end position="1655"/>
    </location>
</feature>
<dbReference type="GO" id="GO:0030154">
    <property type="term" value="P:cell differentiation"/>
    <property type="evidence" value="ECO:0007669"/>
    <property type="project" value="UniProtKB-ARBA"/>
</dbReference>
<keyword evidence="8 16" id="KW-1133">Transmembrane helix</keyword>
<keyword evidence="7" id="KW-0524">Neurogenesis</keyword>
<feature type="compositionally biased region" description="Basic residues" evidence="15">
    <location>
        <begin position="1849"/>
        <end position="1859"/>
    </location>
</feature>
<dbReference type="FunFam" id="2.60.40.10:FF:000120">
    <property type="entry name" value="Down syndrome cell adhesion molecule like 1"/>
    <property type="match status" value="1"/>
</dbReference>
<dbReference type="SUPFAM" id="SSF48726">
    <property type="entry name" value="Immunoglobulin"/>
    <property type="match status" value="10"/>
</dbReference>
<proteinExistence type="predicted"/>
<dbReference type="SMART" id="SM00409">
    <property type="entry name" value="IG"/>
    <property type="match status" value="9"/>
</dbReference>
<dbReference type="GO" id="GO:0005886">
    <property type="term" value="C:plasma membrane"/>
    <property type="evidence" value="ECO:0007669"/>
    <property type="project" value="UniProtKB-SubCell"/>
</dbReference>
<dbReference type="PANTHER" id="PTHR44170:SF6">
    <property type="entry name" value="CONTACTIN"/>
    <property type="match status" value="1"/>
</dbReference>
<dbReference type="Gene3D" id="2.60.40.10">
    <property type="entry name" value="Immunoglobulins"/>
    <property type="match status" value="16"/>
</dbReference>
<feature type="domain" description="Fibronectin type-III" evidence="18">
    <location>
        <begin position="1461"/>
        <end position="1554"/>
    </location>
</feature>
<feature type="domain" description="Ig-like" evidence="17">
    <location>
        <begin position="1367"/>
        <end position="1456"/>
    </location>
</feature>
<name>A0A7M7KPV2_VARDE</name>
<dbReference type="CDD" id="cd20956">
    <property type="entry name" value="IgI_4_Dscam"/>
    <property type="match status" value="1"/>
</dbReference>
<evidence type="ECO:0000256" key="7">
    <source>
        <dbReference type="ARBA" id="ARBA00022902"/>
    </source>
</evidence>
<evidence type="ECO:0000313" key="19">
    <source>
        <dbReference type="EnsemblMetazoa" id="XP_022670144"/>
    </source>
</evidence>
<feature type="domain" description="Ig-like" evidence="17">
    <location>
        <begin position="566"/>
        <end position="651"/>
    </location>
</feature>
<feature type="domain" description="Ig-like" evidence="17">
    <location>
        <begin position="367"/>
        <end position="462"/>
    </location>
</feature>
<dbReference type="InterPro" id="IPR056754">
    <property type="entry name" value="DSCAM/DSCAML_C"/>
</dbReference>
<feature type="domain" description="Ig-like" evidence="17">
    <location>
        <begin position="848"/>
        <end position="950"/>
    </location>
</feature>